<feature type="compositionally biased region" description="Basic and acidic residues" evidence="8">
    <location>
        <begin position="594"/>
        <end position="603"/>
    </location>
</feature>
<dbReference type="RefSeq" id="XP_019007689.1">
    <property type="nucleotide sequence ID" value="XM_019159017.1"/>
</dbReference>
<feature type="domain" description="Amino acid transporter transmembrane" evidence="10">
    <location>
        <begin position="271"/>
        <end position="746"/>
    </location>
</feature>
<evidence type="ECO:0000256" key="2">
    <source>
        <dbReference type="ARBA" id="ARBA00008066"/>
    </source>
</evidence>
<feature type="compositionally biased region" description="Low complexity" evidence="8">
    <location>
        <begin position="193"/>
        <end position="208"/>
    </location>
</feature>
<evidence type="ECO:0000256" key="3">
    <source>
        <dbReference type="ARBA" id="ARBA00022448"/>
    </source>
</evidence>
<evidence type="ECO:0000313" key="13">
    <source>
        <dbReference type="Proteomes" id="UP000094020"/>
    </source>
</evidence>
<feature type="transmembrane region" description="Helical" evidence="9">
    <location>
        <begin position="728"/>
        <end position="750"/>
    </location>
</feature>
<feature type="region of interest" description="Disordered" evidence="8">
    <location>
        <begin position="591"/>
        <end position="639"/>
    </location>
</feature>
<evidence type="ECO:0000256" key="9">
    <source>
        <dbReference type="SAM" id="Phobius"/>
    </source>
</evidence>
<feature type="compositionally biased region" description="Polar residues" evidence="8">
    <location>
        <begin position="155"/>
        <end position="181"/>
    </location>
</feature>
<dbReference type="InterPro" id="IPR013057">
    <property type="entry name" value="AA_transpt_TM"/>
</dbReference>
<evidence type="ECO:0000313" key="11">
    <source>
        <dbReference type="EMBL" id="OCF46470.1"/>
    </source>
</evidence>
<keyword evidence="7 9" id="KW-0472">Membrane</keyword>
<evidence type="ECO:0000256" key="7">
    <source>
        <dbReference type="ARBA" id="ARBA00023136"/>
    </source>
</evidence>
<feature type="region of interest" description="Disordered" evidence="8">
    <location>
        <begin position="1"/>
        <end position="28"/>
    </location>
</feature>
<evidence type="ECO:0000256" key="1">
    <source>
        <dbReference type="ARBA" id="ARBA00004141"/>
    </source>
</evidence>
<feature type="compositionally biased region" description="Low complexity" evidence="8">
    <location>
        <begin position="604"/>
        <end position="616"/>
    </location>
</feature>
<dbReference type="GO" id="GO:0015179">
    <property type="term" value="F:L-amino acid transmembrane transporter activity"/>
    <property type="evidence" value="ECO:0007669"/>
    <property type="project" value="TreeGrafter"/>
</dbReference>
<evidence type="ECO:0000259" key="10">
    <source>
        <dbReference type="Pfam" id="PF01490"/>
    </source>
</evidence>
<keyword evidence="13" id="KW-1185">Reference proteome</keyword>
<keyword evidence="6 9" id="KW-1133">Transmembrane helix</keyword>
<keyword evidence="3" id="KW-0813">Transport</keyword>
<feature type="transmembrane region" description="Helical" evidence="9">
    <location>
        <begin position="343"/>
        <end position="368"/>
    </location>
</feature>
<name>A0A1B9HT80_9TREE</name>
<feature type="transmembrane region" description="Helical" evidence="9">
    <location>
        <begin position="683"/>
        <end position="707"/>
    </location>
</feature>
<reference evidence="11" key="1">
    <citation type="submission" date="2013-07" db="EMBL/GenBank/DDBJ databases">
        <title>The Genome Sequence of Cryptococcus pinus CBS10737.</title>
        <authorList>
            <consortium name="The Broad Institute Genome Sequencing Platform"/>
            <person name="Cuomo C."/>
            <person name="Litvintseva A."/>
            <person name="Chen Y."/>
            <person name="Heitman J."/>
            <person name="Sun S."/>
            <person name="Springer D."/>
            <person name="Dromer F."/>
            <person name="Young S.K."/>
            <person name="Zeng Q."/>
            <person name="Gargeya S."/>
            <person name="Fitzgerald M."/>
            <person name="Abouelleil A."/>
            <person name="Alvarado L."/>
            <person name="Berlin A.M."/>
            <person name="Chapman S.B."/>
            <person name="Dewar J."/>
            <person name="Goldberg J."/>
            <person name="Griggs A."/>
            <person name="Gujja S."/>
            <person name="Hansen M."/>
            <person name="Howarth C."/>
            <person name="Imamovic A."/>
            <person name="Larimer J."/>
            <person name="McCowan C."/>
            <person name="Murphy C."/>
            <person name="Pearson M."/>
            <person name="Priest M."/>
            <person name="Roberts A."/>
            <person name="Saif S."/>
            <person name="Shea T."/>
            <person name="Sykes S."/>
            <person name="Wortman J."/>
            <person name="Nusbaum C."/>
            <person name="Birren B."/>
        </authorList>
    </citation>
    <scope>NUCLEOTIDE SEQUENCE [LARGE SCALE GENOMIC DNA]</scope>
    <source>
        <strain evidence="11">CBS 10737</strain>
    </source>
</reference>
<gene>
    <name evidence="11" type="ORF">I206_07323</name>
    <name evidence="12" type="ORF">I206_106790</name>
</gene>
<keyword evidence="4 9" id="KW-0812">Transmembrane</keyword>
<dbReference type="EMBL" id="KI894016">
    <property type="protein sequence ID" value="OCF46470.1"/>
    <property type="molecule type" value="Genomic_DNA"/>
</dbReference>
<dbReference type="STRING" id="1296096.A0A1B9HT80"/>
<feature type="transmembrane region" description="Helical" evidence="9">
    <location>
        <begin position="491"/>
        <end position="509"/>
    </location>
</feature>
<evidence type="ECO:0000256" key="6">
    <source>
        <dbReference type="ARBA" id="ARBA00022989"/>
    </source>
</evidence>
<dbReference type="KEGG" id="kpin:30175692"/>
<feature type="transmembrane region" description="Helical" evidence="9">
    <location>
        <begin position="301"/>
        <end position="322"/>
    </location>
</feature>
<keyword evidence="5" id="KW-0029">Amino-acid transport</keyword>
<dbReference type="PANTHER" id="PTHR22950">
    <property type="entry name" value="AMINO ACID TRANSPORTER"/>
    <property type="match status" value="1"/>
</dbReference>
<evidence type="ECO:0000256" key="5">
    <source>
        <dbReference type="ARBA" id="ARBA00022970"/>
    </source>
</evidence>
<reference evidence="12" key="4">
    <citation type="submission" date="2024-02" db="EMBL/GenBank/DDBJ databases">
        <title>Comparative genomics of Cryptococcus and Kwoniella reveals pathogenesis evolution and contrasting modes of karyotype evolution via chromosome fusion or intercentromeric recombination.</title>
        <authorList>
            <person name="Coelho M.A."/>
            <person name="David-Palma M."/>
            <person name="Shea T."/>
            <person name="Bowers K."/>
            <person name="McGinley-Smith S."/>
            <person name="Mohammad A.W."/>
            <person name="Gnirke A."/>
            <person name="Yurkov A.M."/>
            <person name="Nowrousian M."/>
            <person name="Sun S."/>
            <person name="Cuomo C.A."/>
            <person name="Heitman J."/>
        </authorList>
    </citation>
    <scope>NUCLEOTIDE SEQUENCE</scope>
    <source>
        <strain evidence="12">CBS 10737</strain>
    </source>
</reference>
<dbReference type="Proteomes" id="UP000094020">
    <property type="component" value="Chromosome 9"/>
</dbReference>
<comment type="similarity">
    <text evidence="2">Belongs to the amino acid/polyamine transporter 2 family.</text>
</comment>
<evidence type="ECO:0000256" key="4">
    <source>
        <dbReference type="ARBA" id="ARBA00022692"/>
    </source>
</evidence>
<organism evidence="11">
    <name type="scientific">Kwoniella pini CBS 10737</name>
    <dbReference type="NCBI Taxonomy" id="1296096"/>
    <lineage>
        <taxon>Eukaryota</taxon>
        <taxon>Fungi</taxon>
        <taxon>Dikarya</taxon>
        <taxon>Basidiomycota</taxon>
        <taxon>Agaricomycotina</taxon>
        <taxon>Tremellomycetes</taxon>
        <taxon>Tremellales</taxon>
        <taxon>Cryptococcaceae</taxon>
        <taxon>Kwoniella</taxon>
    </lineage>
</organism>
<reference evidence="12" key="2">
    <citation type="submission" date="2013-07" db="EMBL/GenBank/DDBJ databases">
        <authorList>
            <consortium name="The Broad Institute Genome Sequencing Platform"/>
            <person name="Cuomo C."/>
            <person name="Litvintseva A."/>
            <person name="Chen Y."/>
            <person name="Heitman J."/>
            <person name="Sun S."/>
            <person name="Springer D."/>
            <person name="Dromer F."/>
            <person name="Young S.K."/>
            <person name="Zeng Q."/>
            <person name="Gargeya S."/>
            <person name="Fitzgerald M."/>
            <person name="Abouelleil A."/>
            <person name="Alvarado L."/>
            <person name="Berlin A.M."/>
            <person name="Chapman S.B."/>
            <person name="Dewar J."/>
            <person name="Goldberg J."/>
            <person name="Griggs A."/>
            <person name="Gujja S."/>
            <person name="Hansen M."/>
            <person name="Howarth C."/>
            <person name="Imamovic A."/>
            <person name="Larimer J."/>
            <person name="McCowan C."/>
            <person name="Murphy C."/>
            <person name="Pearson M."/>
            <person name="Priest M."/>
            <person name="Roberts A."/>
            <person name="Saif S."/>
            <person name="Shea T."/>
            <person name="Sykes S."/>
            <person name="Wortman J."/>
            <person name="Nusbaum C."/>
            <person name="Birren B."/>
        </authorList>
    </citation>
    <scope>NUCLEOTIDE SEQUENCE</scope>
    <source>
        <strain evidence="12">CBS 10737</strain>
    </source>
</reference>
<proteinExistence type="inferred from homology"/>
<feature type="transmembrane region" description="Helical" evidence="9">
    <location>
        <begin position="656"/>
        <end position="677"/>
    </location>
</feature>
<dbReference type="Pfam" id="PF01490">
    <property type="entry name" value="Aa_trans"/>
    <property type="match status" value="1"/>
</dbReference>
<dbReference type="PANTHER" id="PTHR22950:SF692">
    <property type="entry name" value="TRANSMEMBRANE AMINO ACID TRANSPORTER FAMILY PROTEIN"/>
    <property type="match status" value="1"/>
</dbReference>
<evidence type="ECO:0000313" key="12">
    <source>
        <dbReference type="EMBL" id="WWC72826.1"/>
    </source>
</evidence>
<sequence>MSSPNGGVPIPSMPVSSPQSNNSRKRSKILQSSLELAFSYARHQQLRYGGSAPSFIESSSSKSFTAPRTSDAEDQENSPFEQEDRDVSGRWADIEAAAGRDRKSSEFSTRSVPQEPEIVFEEEEEEVAEDDPITQDQYRRASDEPSFFHLDPIQAEQSDTQSEPPSTSTASPVKPTPSGQSLLRFPTFSPRVTSSTLGSSLGTRSNGSQTPRPGRDRRILEQVDIEARDLEGRENNEYTSLVARDGMNYGTRLSEEDVVIIQSKVKAGGQSTDGQTLFNATAVLVGIGLLSMPLAFAYAGWLGGVVMLLGFGWLTCHTAKLLARLIRADPKLMGYTDIGVRALGIWAGGGIHILFCLELFALGVALVVLFGDTLNALYPYVTSNHWKIIGFFIILPTTLLPLRLLSLPSLLSSVSSLLLVLILLVDGFIRKSAPGSLRDPMSTSVWPEWTGANWLGGVGLVLAGFGGHAVMPSLAKDMKYPENFEKVVNKAFTIATIISFIAGAAGYLMIGQGVSDEITRDLMQERYHYPRALNLIALWMIVINPLTKFGLSSRPLNLTLEDLIGISPYIPSSVTVKDSAFSSHDDVDALDSATKSDRDERHSFSSSSPNSPSQRSGRASRGFGESDWSYRTTERRPSLNGRNLEPISLAKERRKAVLRVISRTIVTALCVLVAVLLPGFGRVMAFLGSFSAFLICIILPLVFYLRLAPRLKSGVNTRRTGSDKWSAFGHWFLVVICTILMIAGTIWAFLPGSGHGELDL</sequence>
<dbReference type="AlphaFoldDB" id="A0A1B9HT80"/>
<protein>
    <recommendedName>
        <fullName evidence="10">Amino acid transporter transmembrane domain-containing protein</fullName>
    </recommendedName>
</protein>
<feature type="region of interest" description="Disordered" evidence="8">
    <location>
        <begin position="51"/>
        <end position="218"/>
    </location>
</feature>
<comment type="subcellular location">
    <subcellularLocation>
        <location evidence="1">Membrane</location>
        <topology evidence="1">Multi-pass membrane protein</topology>
    </subcellularLocation>
</comment>
<evidence type="ECO:0000256" key="8">
    <source>
        <dbReference type="SAM" id="MobiDB-lite"/>
    </source>
</evidence>
<reference evidence="11" key="3">
    <citation type="submission" date="2016-07" db="EMBL/GenBank/DDBJ databases">
        <title>Evolution of pathogenesis and genome organization in the Tremellales.</title>
        <authorList>
            <person name="Cuomo C."/>
            <person name="Litvintseva A."/>
            <person name="Heitman J."/>
            <person name="Chen Y."/>
            <person name="Sun S."/>
            <person name="Springer D."/>
            <person name="Dromer F."/>
            <person name="Young S."/>
            <person name="Zeng Q."/>
            <person name="Chapman S."/>
            <person name="Gujja S."/>
            <person name="Saif S."/>
            <person name="Birren B."/>
        </authorList>
    </citation>
    <scope>NUCLEOTIDE SEQUENCE</scope>
    <source>
        <strain evidence="11">CBS 10737</strain>
    </source>
</reference>
<dbReference type="GO" id="GO:0005774">
    <property type="term" value="C:vacuolar membrane"/>
    <property type="evidence" value="ECO:0007669"/>
    <property type="project" value="TreeGrafter"/>
</dbReference>
<feature type="transmembrane region" description="Helical" evidence="9">
    <location>
        <begin position="388"/>
        <end position="405"/>
    </location>
</feature>
<feature type="compositionally biased region" description="Low complexity" evidence="8">
    <location>
        <begin position="51"/>
        <end position="63"/>
    </location>
</feature>
<dbReference type="OrthoDB" id="655540at2759"/>
<accession>A0A1B9HT80</accession>
<feature type="transmembrane region" description="Helical" evidence="9">
    <location>
        <begin position="449"/>
        <end position="470"/>
    </location>
</feature>
<dbReference type="GeneID" id="30175692"/>
<feature type="transmembrane region" description="Helical" evidence="9">
    <location>
        <begin position="410"/>
        <end position="429"/>
    </location>
</feature>
<feature type="compositionally biased region" description="Acidic residues" evidence="8">
    <location>
        <begin position="72"/>
        <end position="84"/>
    </location>
</feature>
<feature type="compositionally biased region" description="Acidic residues" evidence="8">
    <location>
        <begin position="118"/>
        <end position="133"/>
    </location>
</feature>
<dbReference type="EMBL" id="CP144527">
    <property type="protein sequence ID" value="WWC72826.1"/>
    <property type="molecule type" value="Genomic_DNA"/>
</dbReference>